<keyword evidence="4 11" id="KW-0997">Cell inner membrane</keyword>
<reference evidence="13" key="1">
    <citation type="submission" date="2021-11" db="EMBL/GenBank/DDBJ databases">
        <title>BS-T2-15 a new species belonging to the Comamonadaceae family isolated from the soil of a French oak forest.</title>
        <authorList>
            <person name="Mieszkin S."/>
            <person name="Alain K."/>
        </authorList>
    </citation>
    <scope>NUCLEOTIDE SEQUENCE</scope>
    <source>
        <strain evidence="13">BS-T2-15</strain>
    </source>
</reference>
<feature type="signal peptide" evidence="12">
    <location>
        <begin position="1"/>
        <end position="20"/>
    </location>
</feature>
<dbReference type="EMBL" id="JAJLJH010000001">
    <property type="protein sequence ID" value="MCK9684918.1"/>
    <property type="molecule type" value="Genomic_DNA"/>
</dbReference>
<comment type="subcellular location">
    <subcellularLocation>
        <location evidence="1">Cell inner membrane</location>
        <topology evidence="1">Single-pass membrane protein</topology>
        <orientation evidence="1">Periplasmic side</orientation>
    </subcellularLocation>
</comment>
<evidence type="ECO:0000313" key="13">
    <source>
        <dbReference type="EMBL" id="MCK9684918.1"/>
    </source>
</evidence>
<evidence type="ECO:0000256" key="12">
    <source>
        <dbReference type="SAM" id="SignalP"/>
    </source>
</evidence>
<evidence type="ECO:0000256" key="10">
    <source>
        <dbReference type="ARBA" id="ARBA00023186"/>
    </source>
</evidence>
<evidence type="ECO:0000256" key="7">
    <source>
        <dbReference type="ARBA" id="ARBA00022989"/>
    </source>
</evidence>
<keyword evidence="12" id="KW-0732">Signal</keyword>
<evidence type="ECO:0000256" key="2">
    <source>
        <dbReference type="ARBA" id="ARBA00010358"/>
    </source>
</evidence>
<dbReference type="SUPFAM" id="SSF158855">
    <property type="entry name" value="Lipase chaperone-like"/>
    <property type="match status" value="1"/>
</dbReference>
<keyword evidence="8 11" id="KW-0443">Lipid metabolism</keyword>
<dbReference type="GO" id="GO:0005886">
    <property type="term" value="C:plasma membrane"/>
    <property type="evidence" value="ECO:0007669"/>
    <property type="project" value="UniProtKB-SubCell"/>
</dbReference>
<organism evidence="13 14">
    <name type="scientific">Scleromatobacter humisilvae</name>
    <dbReference type="NCBI Taxonomy" id="2897159"/>
    <lineage>
        <taxon>Bacteria</taxon>
        <taxon>Pseudomonadati</taxon>
        <taxon>Pseudomonadota</taxon>
        <taxon>Betaproteobacteria</taxon>
        <taxon>Burkholderiales</taxon>
        <taxon>Sphaerotilaceae</taxon>
        <taxon>Scleromatobacter</taxon>
    </lineage>
</organism>
<evidence type="ECO:0000313" key="14">
    <source>
        <dbReference type="Proteomes" id="UP001139353"/>
    </source>
</evidence>
<dbReference type="HAMAP" id="MF_00790">
    <property type="entry name" value="Lipase_chap"/>
    <property type="match status" value="1"/>
</dbReference>
<evidence type="ECO:0000256" key="11">
    <source>
        <dbReference type="HAMAP-Rule" id="MF_00790"/>
    </source>
</evidence>
<evidence type="ECO:0000256" key="8">
    <source>
        <dbReference type="ARBA" id="ARBA00023098"/>
    </source>
</evidence>
<dbReference type="RefSeq" id="WP_275681916.1">
    <property type="nucleotide sequence ID" value="NZ_JAJLJH010000001.1"/>
</dbReference>
<name>A0A9X2BXT3_9BURK</name>
<keyword evidence="10 11" id="KW-0143">Chaperone</keyword>
<protein>
    <recommendedName>
        <fullName evidence="11">Lipase chaperone</fullName>
    </recommendedName>
    <alternativeName>
        <fullName evidence="11">Lipase activator protein</fullName>
    </alternativeName>
    <alternativeName>
        <fullName evidence="11">Lipase foldase</fullName>
    </alternativeName>
    <alternativeName>
        <fullName evidence="11">Lipase helper protein</fullName>
    </alternativeName>
    <alternativeName>
        <fullName evidence="11">Lipase modulator</fullName>
    </alternativeName>
</protein>
<evidence type="ECO:0000256" key="5">
    <source>
        <dbReference type="ARBA" id="ARBA00022692"/>
    </source>
</evidence>
<keyword evidence="3 11" id="KW-1003">Cell membrane</keyword>
<comment type="similarity">
    <text evidence="2 11">Belongs to the lipase chaperone family.</text>
</comment>
<dbReference type="Pfam" id="PF03280">
    <property type="entry name" value="Lipase_chap"/>
    <property type="match status" value="1"/>
</dbReference>
<evidence type="ECO:0000256" key="9">
    <source>
        <dbReference type="ARBA" id="ARBA00023136"/>
    </source>
</evidence>
<dbReference type="GO" id="GO:0016042">
    <property type="term" value="P:lipid catabolic process"/>
    <property type="evidence" value="ECO:0007669"/>
    <property type="project" value="UniProtKB-UniRule"/>
</dbReference>
<keyword evidence="5 11" id="KW-0812">Transmembrane</keyword>
<evidence type="ECO:0000256" key="1">
    <source>
        <dbReference type="ARBA" id="ARBA00004383"/>
    </source>
</evidence>
<gene>
    <name evidence="11" type="primary">lifO</name>
    <name evidence="13" type="ORF">LPC04_04265</name>
</gene>
<comment type="caution">
    <text evidence="13">The sequence shown here is derived from an EMBL/GenBank/DDBJ whole genome shotgun (WGS) entry which is preliminary data.</text>
</comment>
<dbReference type="GO" id="GO:0051082">
    <property type="term" value="F:unfolded protein binding"/>
    <property type="evidence" value="ECO:0007669"/>
    <property type="project" value="UniProtKB-UniRule"/>
</dbReference>
<keyword evidence="14" id="KW-1185">Reference proteome</keyword>
<evidence type="ECO:0000256" key="4">
    <source>
        <dbReference type="ARBA" id="ARBA00022519"/>
    </source>
</evidence>
<evidence type="ECO:0000256" key="6">
    <source>
        <dbReference type="ARBA" id="ARBA00022963"/>
    </source>
</evidence>
<comment type="function">
    <text evidence="11">May be involved in the folding of the extracellular lipase during its passage through the periplasm.</text>
</comment>
<accession>A0A9X2BXT3</accession>
<keyword evidence="7 11" id="KW-1133">Transmembrane helix</keyword>
<dbReference type="AlphaFoldDB" id="A0A9X2BXT3"/>
<keyword evidence="9 11" id="KW-0472">Membrane</keyword>
<proteinExistence type="inferred from homology"/>
<evidence type="ECO:0000256" key="3">
    <source>
        <dbReference type="ARBA" id="ARBA00022475"/>
    </source>
</evidence>
<dbReference type="InterPro" id="IPR004961">
    <property type="entry name" value="Lipase_chaperone"/>
</dbReference>
<dbReference type="Proteomes" id="UP001139353">
    <property type="component" value="Unassembled WGS sequence"/>
</dbReference>
<keyword evidence="6 11" id="KW-0442">Lipid degradation</keyword>
<sequence>MTWVAGVVAAAALVAVGLQGLPVAAPRAAAPAPAAEAPPAVVSSLAGTTPDGAATATADDALVLDPALIRLFDYWLTTVGERPIDAIRAQVEHDLDGRLAPHAARQAKDLFARYVRFKTALKSQRPPAPAGRSVDTLRDGLRMMLALRAGYFSEAESQALFGPQDAEASAALARMAIEQDPSLTDAQRRERLAALDARLPADVRAAREAPLAVVHLEEAAQRIRAQGGSEDDVYRMRAAATSPEAANRLADVDRDEAAWKARIAAYLAQRSTLLSAPGGDDQHAAAMSDLRNRLFTPEEQRRLAAYEG</sequence>
<feature type="chain" id="PRO_5040939482" description="Lipase chaperone" evidence="12">
    <location>
        <begin position="21"/>
        <end position="308"/>
    </location>
</feature>
<dbReference type="GO" id="GO:0006457">
    <property type="term" value="P:protein folding"/>
    <property type="evidence" value="ECO:0007669"/>
    <property type="project" value="UniProtKB-UniRule"/>
</dbReference>